<evidence type="ECO:0000256" key="5">
    <source>
        <dbReference type="ARBA" id="ARBA00023242"/>
    </source>
</evidence>
<keyword evidence="3" id="KW-0238">DNA-binding</keyword>
<evidence type="ECO:0000259" key="7">
    <source>
        <dbReference type="PROSITE" id="PS50048"/>
    </source>
</evidence>
<dbReference type="PROSITE" id="PS00463">
    <property type="entry name" value="ZN2_CY6_FUNGAL_1"/>
    <property type="match status" value="1"/>
</dbReference>
<dbReference type="PANTHER" id="PTHR31845">
    <property type="entry name" value="FINGER DOMAIN PROTEIN, PUTATIVE-RELATED"/>
    <property type="match status" value="1"/>
</dbReference>
<dbReference type="Proteomes" id="UP000000598">
    <property type="component" value="Chromosome B"/>
</dbReference>
<evidence type="ECO:0000256" key="1">
    <source>
        <dbReference type="ARBA" id="ARBA00004123"/>
    </source>
</evidence>
<dbReference type="AlphaFoldDB" id="Q6CWF0"/>
<dbReference type="EMBL" id="CR382122">
    <property type="protein sequence ID" value="CAH02132.1"/>
    <property type="molecule type" value="Genomic_DNA"/>
</dbReference>
<evidence type="ECO:0000256" key="3">
    <source>
        <dbReference type="ARBA" id="ARBA00023125"/>
    </source>
</evidence>
<evidence type="ECO:0000256" key="6">
    <source>
        <dbReference type="SAM" id="MobiDB-lite"/>
    </source>
</evidence>
<feature type="compositionally biased region" description="Polar residues" evidence="6">
    <location>
        <begin position="1"/>
        <end position="22"/>
    </location>
</feature>
<comment type="subcellular location">
    <subcellularLocation>
        <location evidence="1">Nucleus</location>
    </subcellularLocation>
</comment>
<dbReference type="FunCoup" id="Q6CWF0">
    <property type="interactions" value="260"/>
</dbReference>
<dbReference type="KEGG" id="kla:KLLA0_B04620g"/>
<sequence length="919" mass="103653">MEMDLNQSPDSGEGQTLQMSLEEQQRHHSQVVLLGIAADDSRHFTPMSKETNADGKVKRSTFACISCHSMKQKCNPTDPTDIYRHPCIRCAKLNKICQFDLSKRRRRKKKKKLGTVGDGNLSGYVGAMKNGGASTTNGDGSALNPKSDIVLKPLGSNGNAASDSVVMADDDDTSNSSARTLSPYVSISAPQQQQRAGLVGSEQTTSFPLAYSLPNNYSTPTATPNINLAPGFKMKQPLTNSTTWQYPSPAISQHQRLLPKPWLEADLKKLENAKRSHLQRSYANNIINVPQTDPNSSHTAAVLGQSALSVPSNDPMGNITYNTHAETSHLRHINQANSQQLNNGTGHTLKAISPNISSNNNYLLNSHNSKLNGNGNSINGRHPSVAPRPGQVNDYELEITNLLSWQKGSLESTAAKLTSLAVAWDQVVQTASAVPLYTDPLALGLISEREALYYLQLYRETMSKKFHLPLVKIPDDITIDQLRKTQPILFSTILSVVSLIVPASHKSSVNKLKLDNFALSLICHHGMRLGSKSTELIRSLLVLCLWYNFSEWNNQTRYHYFNYICCSAIRDFDLNGNNRLMDMMDSAQQNMVPEKKDPEYDDEFYRMVLVIYVSGLNISIFLRQPIQLRWSPKFDTFCEGLLNGQYPSKIYGFEDDKLFVIFARINHCLELIHTHIQLASGVMENTYITIDNEKFIEKMKDSLDAIYPEIPPEKHRILAFFNSVYAYLYESILIDYFQPKTMEDKFELQELPAYVEDAFKNCLTKCLATFNYFFKLTPDLIASMPLFHVTRIIYVLGVLLLKIRYGAMTIPAIQHLRPLTDSCIDILKNMCGILDETSRLYPQNSFLVKLRYVCALFSQTYATNIRKYLERQSRNSDPEINNLFQSNDVSSFFVDSMMLENSINSLNDQFWTDMLTNLL</sequence>
<dbReference type="SUPFAM" id="SSF57701">
    <property type="entry name" value="Zn2/Cys6 DNA-binding domain"/>
    <property type="match status" value="1"/>
</dbReference>
<dbReference type="GO" id="GO:0000976">
    <property type="term" value="F:transcription cis-regulatory region binding"/>
    <property type="evidence" value="ECO:0007669"/>
    <property type="project" value="TreeGrafter"/>
</dbReference>
<dbReference type="CDD" id="cd00067">
    <property type="entry name" value="GAL4"/>
    <property type="match status" value="1"/>
</dbReference>
<gene>
    <name evidence="8" type="ORF">KLLA0_B04620g</name>
</gene>
<organism evidence="8 9">
    <name type="scientific">Kluyveromyces lactis (strain ATCC 8585 / CBS 2359 / DSM 70799 / NBRC 1267 / NRRL Y-1140 / WM37)</name>
    <name type="common">Yeast</name>
    <name type="synonym">Candida sphaerica</name>
    <dbReference type="NCBI Taxonomy" id="284590"/>
    <lineage>
        <taxon>Eukaryota</taxon>
        <taxon>Fungi</taxon>
        <taxon>Dikarya</taxon>
        <taxon>Ascomycota</taxon>
        <taxon>Saccharomycotina</taxon>
        <taxon>Saccharomycetes</taxon>
        <taxon>Saccharomycetales</taxon>
        <taxon>Saccharomycetaceae</taxon>
        <taxon>Kluyveromyces</taxon>
    </lineage>
</organism>
<proteinExistence type="predicted"/>
<dbReference type="GO" id="GO:0005634">
    <property type="term" value="C:nucleus"/>
    <property type="evidence" value="ECO:0007669"/>
    <property type="project" value="UniProtKB-SubCell"/>
</dbReference>
<evidence type="ECO:0000313" key="9">
    <source>
        <dbReference type="Proteomes" id="UP000000598"/>
    </source>
</evidence>
<dbReference type="PANTHER" id="PTHR31845:SF10">
    <property type="entry name" value="ZN(II)2CYS6 TRANSCRIPTION FACTOR (EUROFUNG)"/>
    <property type="match status" value="1"/>
</dbReference>
<dbReference type="InterPro" id="IPR036864">
    <property type="entry name" value="Zn2-C6_fun-type_DNA-bd_sf"/>
</dbReference>
<dbReference type="PaxDb" id="284590-Q6CWF0"/>
<evidence type="ECO:0000256" key="4">
    <source>
        <dbReference type="ARBA" id="ARBA00023163"/>
    </source>
</evidence>
<protein>
    <submittedName>
        <fullName evidence="8">KLLA0B04620p</fullName>
    </submittedName>
</protein>
<keyword evidence="9" id="KW-1185">Reference proteome</keyword>
<dbReference type="InterPro" id="IPR001138">
    <property type="entry name" value="Zn2Cys6_DnaBD"/>
</dbReference>
<dbReference type="SMART" id="SM00066">
    <property type="entry name" value="GAL4"/>
    <property type="match status" value="1"/>
</dbReference>
<feature type="region of interest" description="Disordered" evidence="6">
    <location>
        <begin position="160"/>
        <end position="181"/>
    </location>
</feature>
<dbReference type="eggNOG" id="ENOG502QRSG">
    <property type="taxonomic scope" value="Eukaryota"/>
</dbReference>
<dbReference type="HOGENOM" id="CLU_004837_0_0_1"/>
<feature type="region of interest" description="Disordered" evidence="6">
    <location>
        <begin position="1"/>
        <end position="24"/>
    </location>
</feature>
<evidence type="ECO:0000313" key="8">
    <source>
        <dbReference type="EMBL" id="CAH02132.1"/>
    </source>
</evidence>
<dbReference type="Gene3D" id="4.10.240.10">
    <property type="entry name" value="Zn(2)-C6 fungal-type DNA-binding domain"/>
    <property type="match status" value="1"/>
</dbReference>
<keyword evidence="2" id="KW-0805">Transcription regulation</keyword>
<dbReference type="OMA" id="KPCIRCL"/>
<accession>Q6CWF0</accession>
<dbReference type="GO" id="GO:0000981">
    <property type="term" value="F:DNA-binding transcription factor activity, RNA polymerase II-specific"/>
    <property type="evidence" value="ECO:0007669"/>
    <property type="project" value="InterPro"/>
</dbReference>
<dbReference type="GO" id="GO:0008270">
    <property type="term" value="F:zinc ion binding"/>
    <property type="evidence" value="ECO:0007669"/>
    <property type="project" value="InterPro"/>
</dbReference>
<dbReference type="InterPro" id="IPR051089">
    <property type="entry name" value="prtT"/>
</dbReference>
<dbReference type="InParanoid" id="Q6CWF0"/>
<reference evidence="8 9" key="1">
    <citation type="journal article" date="2004" name="Nature">
        <title>Genome evolution in yeasts.</title>
        <authorList>
            <consortium name="Genolevures"/>
            <person name="Dujon B."/>
            <person name="Sherman D."/>
            <person name="Fischer G."/>
            <person name="Durrens P."/>
            <person name="Casaregola S."/>
            <person name="Lafontaine I."/>
            <person name="de Montigny J."/>
            <person name="Marck C."/>
            <person name="Neuveglise C."/>
            <person name="Talla E."/>
            <person name="Goffard N."/>
            <person name="Frangeul L."/>
            <person name="Aigle M."/>
            <person name="Anthouard V."/>
            <person name="Babour A."/>
            <person name="Barbe V."/>
            <person name="Barnay S."/>
            <person name="Blanchin S."/>
            <person name="Beckerich J.M."/>
            <person name="Beyne E."/>
            <person name="Bleykasten C."/>
            <person name="Boisrame A."/>
            <person name="Boyer J."/>
            <person name="Cattolico L."/>
            <person name="Confanioleri F."/>
            <person name="de Daruvar A."/>
            <person name="Despons L."/>
            <person name="Fabre E."/>
            <person name="Fairhead C."/>
            <person name="Ferry-Dumazet H."/>
            <person name="Groppi A."/>
            <person name="Hantraye F."/>
            <person name="Hennequin C."/>
            <person name="Jauniaux N."/>
            <person name="Joyet P."/>
            <person name="Kachouri R."/>
            <person name="Kerrest A."/>
            <person name="Koszul R."/>
            <person name="Lemaire M."/>
            <person name="Lesur I."/>
            <person name="Ma L."/>
            <person name="Muller H."/>
            <person name="Nicaud J.M."/>
            <person name="Nikolski M."/>
            <person name="Oztas S."/>
            <person name="Ozier-Kalogeropoulos O."/>
            <person name="Pellenz S."/>
            <person name="Potier S."/>
            <person name="Richard G.F."/>
            <person name="Straub M.L."/>
            <person name="Suleau A."/>
            <person name="Swennene D."/>
            <person name="Tekaia F."/>
            <person name="Wesolowski-Louvel M."/>
            <person name="Westhof E."/>
            <person name="Wirth B."/>
            <person name="Zeniou-Meyer M."/>
            <person name="Zivanovic I."/>
            <person name="Bolotin-Fukuhara M."/>
            <person name="Thierry A."/>
            <person name="Bouchier C."/>
            <person name="Caudron B."/>
            <person name="Scarpelli C."/>
            <person name="Gaillardin C."/>
            <person name="Weissenbach J."/>
            <person name="Wincker P."/>
            <person name="Souciet J.L."/>
        </authorList>
    </citation>
    <scope>NUCLEOTIDE SEQUENCE [LARGE SCALE GENOMIC DNA]</scope>
    <source>
        <strain evidence="9">ATCC 8585 / CBS 2359 / DSM 70799 / NBRC 1267 / NRRL Y-1140 / WM37</strain>
    </source>
</reference>
<feature type="domain" description="Zn(2)-C6 fungal-type" evidence="7">
    <location>
        <begin position="63"/>
        <end position="99"/>
    </location>
</feature>
<evidence type="ECO:0000256" key="2">
    <source>
        <dbReference type="ARBA" id="ARBA00023015"/>
    </source>
</evidence>
<keyword evidence="5" id="KW-0539">Nucleus</keyword>
<keyword evidence="4" id="KW-0804">Transcription</keyword>
<dbReference type="Pfam" id="PF00172">
    <property type="entry name" value="Zn_clus"/>
    <property type="match status" value="1"/>
</dbReference>
<name>Q6CWF0_KLULA</name>
<dbReference type="PROSITE" id="PS50048">
    <property type="entry name" value="ZN2_CY6_FUNGAL_2"/>
    <property type="match status" value="1"/>
</dbReference>